<dbReference type="EMBL" id="FCOR01000001">
    <property type="protein sequence ID" value="CVK15256.1"/>
    <property type="molecule type" value="Genomic_DNA"/>
</dbReference>
<organism evidence="3 4">
    <name type="scientific">Apibacter mensalis</name>
    <dbReference type="NCBI Taxonomy" id="1586267"/>
    <lineage>
        <taxon>Bacteria</taxon>
        <taxon>Pseudomonadati</taxon>
        <taxon>Bacteroidota</taxon>
        <taxon>Flavobacteriia</taxon>
        <taxon>Flavobacteriales</taxon>
        <taxon>Weeksellaceae</taxon>
        <taxon>Apibacter</taxon>
    </lineage>
</organism>
<dbReference type="OrthoDB" id="9793186at2"/>
<dbReference type="Pfam" id="PF07578">
    <property type="entry name" value="LAB_N"/>
    <property type="match status" value="2"/>
</dbReference>
<gene>
    <name evidence="3" type="ORF">Ga0061079_10168</name>
</gene>
<dbReference type="RefSeq" id="WP_073961170.1">
    <property type="nucleotide sequence ID" value="NZ_FCOR01000001.1"/>
</dbReference>
<dbReference type="STRING" id="1586267.GCA_001418685_00067"/>
<protein>
    <submittedName>
        <fullName evidence="3">Lipid A Biosynthesis N-terminal domain-containing protein</fullName>
    </submittedName>
</protein>
<sequence length="221" mass="26436">MKNILAENFFLNELFIKYFTLSLGFLAQILFSSRMIIQWISAEKNKKVTSDLIFWQVSLVASFFLFIYGYLRHDFSIMLGQLITYYIYIRNIQLHDAWMKYHIVFRYVLYLFPIVAIMLSLWNSAFDLYKLFSRDNIPLWLLMWGSLGQILFTMRFIYQWIYSEKIKKSELPMGFWILSLTGSLMIFIYSIIRKDPVLFAGHIIGIIVYTRNIIILNKSDK</sequence>
<dbReference type="GO" id="GO:0009245">
    <property type="term" value="P:lipid A biosynthetic process"/>
    <property type="evidence" value="ECO:0007669"/>
    <property type="project" value="InterPro"/>
</dbReference>
<dbReference type="SMART" id="SM01259">
    <property type="entry name" value="LAB_N"/>
    <property type="match status" value="2"/>
</dbReference>
<name>A0A0X3ALN6_9FLAO</name>
<feature type="transmembrane region" description="Helical" evidence="1">
    <location>
        <begin position="173"/>
        <end position="192"/>
    </location>
</feature>
<feature type="domain" description="Lipid A biosynthesis N-terminal" evidence="2">
    <location>
        <begin position="23"/>
        <end position="94"/>
    </location>
</feature>
<evidence type="ECO:0000313" key="3">
    <source>
        <dbReference type="EMBL" id="CVK15256.1"/>
    </source>
</evidence>
<feature type="transmembrane region" description="Helical" evidence="1">
    <location>
        <begin position="104"/>
        <end position="125"/>
    </location>
</feature>
<evidence type="ECO:0000313" key="4">
    <source>
        <dbReference type="Proteomes" id="UP000182761"/>
    </source>
</evidence>
<accession>A0A0X3ALN6</accession>
<keyword evidence="1" id="KW-1133">Transmembrane helix</keyword>
<feature type="transmembrane region" description="Helical" evidence="1">
    <location>
        <begin position="52"/>
        <end position="69"/>
    </location>
</feature>
<feature type="transmembrane region" description="Helical" evidence="1">
    <location>
        <begin position="198"/>
        <end position="216"/>
    </location>
</feature>
<dbReference type="AlphaFoldDB" id="A0A0X3ALN6"/>
<evidence type="ECO:0000256" key="1">
    <source>
        <dbReference type="SAM" id="Phobius"/>
    </source>
</evidence>
<reference evidence="3 4" key="1">
    <citation type="submission" date="2016-01" db="EMBL/GenBank/DDBJ databases">
        <authorList>
            <person name="McClelland M."/>
            <person name="Jain A."/>
            <person name="Saraogi P."/>
            <person name="Mendelson R."/>
            <person name="Westerman R."/>
            <person name="SanMiguel P."/>
            <person name="Csonka L."/>
        </authorList>
    </citation>
    <scope>NUCLEOTIDE SEQUENCE [LARGE SCALE GENOMIC DNA]</scope>
    <source>
        <strain evidence="3 4">R-53146</strain>
    </source>
</reference>
<feature type="domain" description="Lipid A biosynthesis N-terminal" evidence="2">
    <location>
        <begin position="144"/>
        <end position="215"/>
    </location>
</feature>
<dbReference type="Gene3D" id="1.20.1280.290">
    <property type="match status" value="1"/>
</dbReference>
<keyword evidence="4" id="KW-1185">Reference proteome</keyword>
<feature type="transmembrane region" description="Helical" evidence="1">
    <location>
        <begin position="15"/>
        <end position="31"/>
    </location>
</feature>
<proteinExistence type="predicted"/>
<feature type="transmembrane region" description="Helical" evidence="1">
    <location>
        <begin position="137"/>
        <end position="161"/>
    </location>
</feature>
<dbReference type="GO" id="GO:0008915">
    <property type="term" value="F:lipid-A-disaccharide synthase activity"/>
    <property type="evidence" value="ECO:0007669"/>
    <property type="project" value="InterPro"/>
</dbReference>
<dbReference type="Proteomes" id="UP000182761">
    <property type="component" value="Unassembled WGS sequence"/>
</dbReference>
<keyword evidence="1" id="KW-0472">Membrane</keyword>
<evidence type="ECO:0000259" key="2">
    <source>
        <dbReference type="SMART" id="SM01259"/>
    </source>
</evidence>
<dbReference type="GO" id="GO:0016020">
    <property type="term" value="C:membrane"/>
    <property type="evidence" value="ECO:0007669"/>
    <property type="project" value="GOC"/>
</dbReference>
<keyword evidence="1" id="KW-0812">Transmembrane</keyword>
<dbReference type="InterPro" id="IPR011499">
    <property type="entry name" value="Lipid_A_biosynth_N"/>
</dbReference>
<feature type="transmembrane region" description="Helical" evidence="1">
    <location>
        <begin position="75"/>
        <end position="92"/>
    </location>
</feature>